<accession>A0ABQ4XC57</accession>
<evidence type="ECO:0000313" key="2">
    <source>
        <dbReference type="Proteomes" id="UP001151760"/>
    </source>
</evidence>
<dbReference type="EMBL" id="BQNB010009370">
    <property type="protein sequence ID" value="GJS62573.1"/>
    <property type="molecule type" value="Genomic_DNA"/>
</dbReference>
<sequence>MNNVEGGTVVKLHNMLKTLERGIEQKSNDVLVVANGTYGKSKGKWKGRGGKGTNNNSSKKVFKGLKSKIGYPCYKYAKEVHWSRTYPNGVKVSSNSVELTTHHVHEEILGVMYDTNDDVSINGNEGKLEIWMGDEMHKQENVVDWQEDPYHGVDETGDLFVKLNQAIDDVLLQNSYLQEHVVDPIVYQEVDEEVVERAIDQDEVLVDLVVDQKVDDLVLVLVVDQEVS</sequence>
<keyword evidence="2" id="KW-1185">Reference proteome</keyword>
<reference evidence="1" key="1">
    <citation type="journal article" date="2022" name="Int. J. Mol. Sci.">
        <title>Draft Genome of Tanacetum Coccineum: Genomic Comparison of Closely Related Tanacetum-Family Plants.</title>
        <authorList>
            <person name="Yamashiro T."/>
            <person name="Shiraishi A."/>
            <person name="Nakayama K."/>
            <person name="Satake H."/>
        </authorList>
    </citation>
    <scope>NUCLEOTIDE SEQUENCE</scope>
</reference>
<proteinExistence type="predicted"/>
<name>A0ABQ4XC57_9ASTR</name>
<organism evidence="1 2">
    <name type="scientific">Tanacetum coccineum</name>
    <dbReference type="NCBI Taxonomy" id="301880"/>
    <lineage>
        <taxon>Eukaryota</taxon>
        <taxon>Viridiplantae</taxon>
        <taxon>Streptophyta</taxon>
        <taxon>Embryophyta</taxon>
        <taxon>Tracheophyta</taxon>
        <taxon>Spermatophyta</taxon>
        <taxon>Magnoliopsida</taxon>
        <taxon>eudicotyledons</taxon>
        <taxon>Gunneridae</taxon>
        <taxon>Pentapetalae</taxon>
        <taxon>asterids</taxon>
        <taxon>campanulids</taxon>
        <taxon>Asterales</taxon>
        <taxon>Asteraceae</taxon>
        <taxon>Asteroideae</taxon>
        <taxon>Anthemideae</taxon>
        <taxon>Anthemidinae</taxon>
        <taxon>Tanacetum</taxon>
    </lineage>
</organism>
<reference evidence="1" key="2">
    <citation type="submission" date="2022-01" db="EMBL/GenBank/DDBJ databases">
        <authorList>
            <person name="Yamashiro T."/>
            <person name="Shiraishi A."/>
            <person name="Satake H."/>
            <person name="Nakayama K."/>
        </authorList>
    </citation>
    <scope>NUCLEOTIDE SEQUENCE</scope>
</reference>
<dbReference type="Proteomes" id="UP001151760">
    <property type="component" value="Unassembled WGS sequence"/>
</dbReference>
<gene>
    <name evidence="1" type="ORF">Tco_0657357</name>
</gene>
<protein>
    <recommendedName>
        <fullName evidence="3">Transposase</fullName>
    </recommendedName>
</protein>
<evidence type="ECO:0008006" key="3">
    <source>
        <dbReference type="Google" id="ProtNLM"/>
    </source>
</evidence>
<evidence type="ECO:0000313" key="1">
    <source>
        <dbReference type="EMBL" id="GJS62573.1"/>
    </source>
</evidence>
<comment type="caution">
    <text evidence="1">The sequence shown here is derived from an EMBL/GenBank/DDBJ whole genome shotgun (WGS) entry which is preliminary data.</text>
</comment>